<feature type="region of interest" description="Disordered" evidence="1">
    <location>
        <begin position="1"/>
        <end position="241"/>
    </location>
</feature>
<dbReference type="EnsemblMetazoa" id="XM_044456603.1">
    <property type="protein sequence ID" value="XP_044312538.1"/>
    <property type="gene ID" value="LOC123037107"/>
</dbReference>
<dbReference type="RefSeq" id="XP_044312538.1">
    <property type="nucleotide sequence ID" value="XM_044456603.1"/>
</dbReference>
<organism evidence="2 3">
    <name type="scientific">Drosophila rhopaloa</name>
    <name type="common">Fruit fly</name>
    <dbReference type="NCBI Taxonomy" id="1041015"/>
    <lineage>
        <taxon>Eukaryota</taxon>
        <taxon>Metazoa</taxon>
        <taxon>Ecdysozoa</taxon>
        <taxon>Arthropoda</taxon>
        <taxon>Hexapoda</taxon>
        <taxon>Insecta</taxon>
        <taxon>Pterygota</taxon>
        <taxon>Neoptera</taxon>
        <taxon>Endopterygota</taxon>
        <taxon>Diptera</taxon>
        <taxon>Brachycera</taxon>
        <taxon>Muscomorpha</taxon>
        <taxon>Ephydroidea</taxon>
        <taxon>Drosophilidae</taxon>
        <taxon>Drosophila</taxon>
        <taxon>Sophophora</taxon>
    </lineage>
</organism>
<dbReference type="GeneID" id="123037107"/>
<feature type="compositionally biased region" description="Acidic residues" evidence="1">
    <location>
        <begin position="57"/>
        <end position="66"/>
    </location>
</feature>
<feature type="compositionally biased region" description="Basic and acidic residues" evidence="1">
    <location>
        <begin position="209"/>
        <end position="225"/>
    </location>
</feature>
<name>A0ABM5J138_DRORH</name>
<evidence type="ECO:0000313" key="3">
    <source>
        <dbReference type="Proteomes" id="UP001652680"/>
    </source>
</evidence>
<feature type="compositionally biased region" description="Pro residues" evidence="1">
    <location>
        <begin position="194"/>
        <end position="206"/>
    </location>
</feature>
<proteinExistence type="predicted"/>
<feature type="compositionally biased region" description="Basic and acidic residues" evidence="1">
    <location>
        <begin position="175"/>
        <end position="184"/>
    </location>
</feature>
<evidence type="ECO:0000313" key="2">
    <source>
        <dbReference type="EnsemblMetazoa" id="XP_044312538.1"/>
    </source>
</evidence>
<protein>
    <submittedName>
        <fullName evidence="2">Uncharacterized protein</fullName>
    </submittedName>
</protein>
<dbReference type="Proteomes" id="UP001652680">
    <property type="component" value="Unassembled WGS sequence"/>
</dbReference>
<keyword evidence="3" id="KW-1185">Reference proteome</keyword>
<evidence type="ECO:0000256" key="1">
    <source>
        <dbReference type="SAM" id="MobiDB-lite"/>
    </source>
</evidence>
<reference evidence="2" key="2">
    <citation type="submission" date="2025-05" db="UniProtKB">
        <authorList>
            <consortium name="EnsemblMetazoa"/>
        </authorList>
    </citation>
    <scope>IDENTIFICATION</scope>
</reference>
<accession>A0ABM5J138</accession>
<feature type="compositionally biased region" description="Basic and acidic residues" evidence="1">
    <location>
        <begin position="124"/>
        <end position="138"/>
    </location>
</feature>
<sequence length="241" mass="26687">MSSVITRAEARRRMAAQQGPNPLQGWSAARPTRTPWRFLKRARTVESSPEPVISSDSDVEVIDDPIAEQREWRPRKATRAGRIPPGTSAIGGQTPEARDVEVTPSIGHIEAVSRAMAESQARPGVRDPTEQERAREEGQAAPPPQEPRPEEKDEEEEWAPSPPRWLPEVPLTPRYEPEWHRGEDPASEGEAPRATPPWRPARPPTPRYHQPEAKPKTPGPRRDATPVRTGASVAPPAAMEA</sequence>
<reference evidence="3" key="1">
    <citation type="journal article" date="2021" name="Elife">
        <title>Highly contiguous assemblies of 101 drosophilid genomes.</title>
        <authorList>
            <person name="Kim B.Y."/>
            <person name="Wang J.R."/>
            <person name="Miller D.E."/>
            <person name="Barmina O."/>
            <person name="Delaney E."/>
            <person name="Thompson A."/>
            <person name="Comeault A.A."/>
            <person name="Peede D."/>
            <person name="D'Agostino E.R."/>
            <person name="Pelaez J."/>
            <person name="Aguilar J.M."/>
            <person name="Haji D."/>
            <person name="Matsunaga T."/>
            <person name="Armstrong E.E."/>
            <person name="Zych M."/>
            <person name="Ogawa Y."/>
            <person name="Stamenkovic-Radak M."/>
            <person name="Jelic M."/>
            <person name="Veselinovic M.S."/>
            <person name="Tanaskovic M."/>
            <person name="Eric P."/>
            <person name="Gao J.J."/>
            <person name="Katoh T.K."/>
            <person name="Toda M.J."/>
            <person name="Watabe H."/>
            <person name="Watada M."/>
            <person name="Davis J.S."/>
            <person name="Moyle L.C."/>
            <person name="Manoli G."/>
            <person name="Bertolini E."/>
            <person name="Kostal V."/>
            <person name="Hawley R.S."/>
            <person name="Takahashi A."/>
            <person name="Jones C.D."/>
            <person name="Price D.K."/>
            <person name="Whiteman N."/>
            <person name="Kopp A."/>
            <person name="Matute D.R."/>
            <person name="Petrov D.A."/>
        </authorList>
    </citation>
    <scope>NUCLEOTIDE SEQUENCE [LARGE SCALE GENOMIC DNA]</scope>
</reference>